<sequence>MNTNASSAPSGTPAWTELWLDAQRQYWNTWLDLSRRIAESASPDTDTGPADLWKRTLELWFGAPRAAQEEGGESPADPLRQWMQVWTEAQRNWWKLWLESVPRTAGAEAGREETADNATWTRVQELWTQWLTPLMPTQARDWVSRWLDANRGFLHLADSLWGTLAATQAAAEGTRHPWDALRQDFRDRLVEFGEQLRTGKDPWSGLATLWGIPLDNWRRVCSAFSVLPGDMEKAARGPGSAYGPESLHRGMVGFLSMPTVGYTREWQEELQRWSLLWLDHQQALQEYGTVLVEIHLRSVELFGAALQNRLKDHDPPDSLRALYNLWIDSCEEAYGQIAVSPPFISAQTRLTNTLFALKKQEQKMVEELQSALNMPTRRELDTSHRRLHQLHRRVWEAERALERADASGLREELSALRGEVETLRQALEGATQAVPAKDDAQTGT</sequence>
<protein>
    <recommendedName>
        <fullName evidence="2">Poly(3-hydroxyalkanoate) polymerase subunit PhaE</fullName>
    </recommendedName>
</protein>
<keyword evidence="6" id="KW-1185">Reference proteome</keyword>
<dbReference type="RefSeq" id="WP_348757299.1">
    <property type="nucleotide sequence ID" value="NZ_OZ026884.1"/>
</dbReference>
<proteinExistence type="predicted"/>
<reference evidence="5 6" key="1">
    <citation type="submission" date="2024-04" db="EMBL/GenBank/DDBJ databases">
        <authorList>
            <person name="Cremers G."/>
        </authorList>
    </citation>
    <scope>NUCLEOTIDE SEQUENCE [LARGE SCALE GENOMIC DNA]</scope>
    <source>
        <strain evidence="5">MeCH1-AG</strain>
    </source>
</reference>
<evidence type="ECO:0000313" key="5">
    <source>
        <dbReference type="EMBL" id="CAL1240723.1"/>
    </source>
</evidence>
<evidence type="ECO:0000256" key="4">
    <source>
        <dbReference type="SAM" id="Coils"/>
    </source>
</evidence>
<gene>
    <name evidence="5" type="ORF">MECH1_V1_1947</name>
</gene>
<dbReference type="InterPro" id="IPR010123">
    <property type="entry name" value="PHA_synth_III_E"/>
</dbReference>
<keyword evidence="3" id="KW-0583">PHB biosynthesis</keyword>
<evidence type="ECO:0000313" key="6">
    <source>
        <dbReference type="Proteomes" id="UP001497493"/>
    </source>
</evidence>
<feature type="coiled-coil region" evidence="4">
    <location>
        <begin position="406"/>
        <end position="433"/>
    </location>
</feature>
<evidence type="ECO:0000256" key="2">
    <source>
        <dbReference type="ARBA" id="ARBA00019066"/>
    </source>
</evidence>
<evidence type="ECO:0000256" key="3">
    <source>
        <dbReference type="ARBA" id="ARBA00022752"/>
    </source>
</evidence>
<dbReference type="NCBIfam" id="TIGR01834">
    <property type="entry name" value="PHA_synth_III_E"/>
    <property type="match status" value="1"/>
</dbReference>
<dbReference type="EMBL" id="OZ026884">
    <property type="protein sequence ID" value="CAL1240723.1"/>
    <property type="molecule type" value="Genomic_DNA"/>
</dbReference>
<name>A0ABM9NJB7_9GAMM</name>
<dbReference type="Pfam" id="PF09712">
    <property type="entry name" value="PHA_synth_III_E"/>
    <property type="match status" value="1"/>
</dbReference>
<accession>A0ABM9NJB7</accession>
<comment type="pathway">
    <text evidence="1">Biopolymer metabolism; poly-(R)-3-hydroxybutanoate biosynthesis.</text>
</comment>
<keyword evidence="4" id="KW-0175">Coiled coil</keyword>
<dbReference type="Proteomes" id="UP001497493">
    <property type="component" value="Chromosome"/>
</dbReference>
<organism evidence="5 6">
    <name type="scientific">Candidatus Methylocalor cossyra</name>
    <dbReference type="NCBI Taxonomy" id="3108543"/>
    <lineage>
        <taxon>Bacteria</taxon>
        <taxon>Pseudomonadati</taxon>
        <taxon>Pseudomonadota</taxon>
        <taxon>Gammaproteobacteria</taxon>
        <taxon>Methylococcales</taxon>
        <taxon>Methylococcaceae</taxon>
        <taxon>Candidatus Methylocalor</taxon>
    </lineage>
</organism>
<evidence type="ECO:0000256" key="1">
    <source>
        <dbReference type="ARBA" id="ARBA00004683"/>
    </source>
</evidence>